<dbReference type="Pfam" id="PF01816">
    <property type="entry name" value="LRV"/>
    <property type="match status" value="1"/>
</dbReference>
<protein>
    <recommendedName>
        <fullName evidence="4">Leucine rich repeat variant</fullName>
    </recommendedName>
</protein>
<dbReference type="Proteomes" id="UP000187012">
    <property type="component" value="Unassembled WGS sequence"/>
</dbReference>
<evidence type="ECO:0000313" key="3">
    <source>
        <dbReference type="Proteomes" id="UP000187012"/>
    </source>
</evidence>
<evidence type="ECO:0008006" key="4">
    <source>
        <dbReference type="Google" id="ProtNLM"/>
    </source>
</evidence>
<sequence>MTPSSVTTPRQACAMHERHQMHQTHQTHQMHGKHEKRAKHGAPVQRRARTPTMRRRWRELVELALAAADVYAAAALYAHANDADRKRLGARLFDTRRDCLALAACTFAHGAVLTELARLAAANRDETLKIRLARNPATPGHALALFANDHEAPAQRLACLLARHAQAPHALLAALAAQSENIDVLRALCENVGVPSDLLALVGQRGIAVLQRLLAIHLATDPQTLLQLWKNTRTSAVRAQVLRHPCCPDALLHTLPSSPDERRSLALQARAPAAILAQLARDEDPRVRRAAALNANTPAGALIGLCFDAQALVRRVVATRHDLPLKVVEWLIGNDDPWVRRTLGRHPACPPEWLERLVNDSEPEVRRAVARHPRCPARLAAQLAADPVPWVRAGVALREDLPGALLRRLAADEDIDVLSGIARHPATPQAQLARLAAHAVADVRRSVILNPHASRRVLLQLRREPYPLHRVLVFEHPNLTDADRWRMRFDPDREARARLFDHFGRVLGPLGPLGPSVACAPMLAAQHAPQPLAVSPHPLDDDAMQPEQHEEHEEHSQHVSPCPTNTMEPR</sequence>
<dbReference type="InterPro" id="IPR004830">
    <property type="entry name" value="LRR_variant"/>
</dbReference>
<dbReference type="InterPro" id="IPR011989">
    <property type="entry name" value="ARM-like"/>
</dbReference>
<feature type="region of interest" description="Disordered" evidence="1">
    <location>
        <begin position="1"/>
        <end position="50"/>
    </location>
</feature>
<dbReference type="EMBL" id="CYGX02000031">
    <property type="protein sequence ID" value="SIT41453.1"/>
    <property type="molecule type" value="Genomic_DNA"/>
</dbReference>
<dbReference type="AlphaFoldDB" id="A0A1N7S235"/>
<dbReference type="InterPro" id="IPR016024">
    <property type="entry name" value="ARM-type_fold"/>
</dbReference>
<feature type="compositionally biased region" description="Basic residues" evidence="1">
    <location>
        <begin position="28"/>
        <end position="50"/>
    </location>
</feature>
<feature type="region of interest" description="Disordered" evidence="1">
    <location>
        <begin position="532"/>
        <end position="570"/>
    </location>
</feature>
<accession>A0A1N7S235</accession>
<evidence type="ECO:0000313" key="2">
    <source>
        <dbReference type="EMBL" id="SIT41453.1"/>
    </source>
</evidence>
<gene>
    <name evidence="2" type="ORF">BN2475_310039</name>
</gene>
<dbReference type="Gene3D" id="1.25.10.10">
    <property type="entry name" value="Leucine-rich Repeat Variant"/>
    <property type="match status" value="1"/>
</dbReference>
<dbReference type="SUPFAM" id="SSF48371">
    <property type="entry name" value="ARM repeat"/>
    <property type="match status" value="1"/>
</dbReference>
<name>A0A1N7S235_9BURK</name>
<feature type="compositionally biased region" description="Polar residues" evidence="1">
    <location>
        <begin position="1"/>
        <end position="10"/>
    </location>
</feature>
<dbReference type="STRING" id="1247936.BN2475_310039"/>
<proteinExistence type="predicted"/>
<evidence type="ECO:0000256" key="1">
    <source>
        <dbReference type="SAM" id="MobiDB-lite"/>
    </source>
</evidence>
<keyword evidence="3" id="KW-1185">Reference proteome</keyword>
<reference evidence="2 3" key="1">
    <citation type="submission" date="2016-12" db="EMBL/GenBank/DDBJ databases">
        <authorList>
            <person name="Song W.-J."/>
            <person name="Kurnit D.M."/>
        </authorList>
    </citation>
    <scope>NUCLEOTIDE SEQUENCE [LARGE SCALE GENOMIC DNA]</scope>
    <source>
        <strain evidence="2 3">STM7296</strain>
    </source>
</reference>
<organism evidence="2 3">
    <name type="scientific">Paraburkholderia ribeironis</name>
    <dbReference type="NCBI Taxonomy" id="1247936"/>
    <lineage>
        <taxon>Bacteria</taxon>
        <taxon>Pseudomonadati</taxon>
        <taxon>Pseudomonadota</taxon>
        <taxon>Betaproteobacteria</taxon>
        <taxon>Burkholderiales</taxon>
        <taxon>Burkholderiaceae</taxon>
        <taxon>Paraburkholderia</taxon>
    </lineage>
</organism>
<feature type="compositionally biased region" description="Basic and acidic residues" evidence="1">
    <location>
        <begin position="547"/>
        <end position="557"/>
    </location>
</feature>